<sequence>MARIESAAEELALRVAEYNDYLRTPEGVAEMHNHLRRHDPGNMMPPGHAHDPCMETMETESAQDSAMS</sequence>
<proteinExistence type="predicted"/>
<gene>
    <name evidence="1" type="ORF">NLG97_g10318</name>
</gene>
<dbReference type="Proteomes" id="UP001148737">
    <property type="component" value="Unassembled WGS sequence"/>
</dbReference>
<reference evidence="1" key="1">
    <citation type="submission" date="2022-07" db="EMBL/GenBank/DDBJ databases">
        <title>Genome Sequence of Lecanicillium saksenae.</title>
        <authorList>
            <person name="Buettner E."/>
        </authorList>
    </citation>
    <scope>NUCLEOTIDE SEQUENCE</scope>
    <source>
        <strain evidence="1">VT-O1</strain>
    </source>
</reference>
<name>A0ACC1QDS8_9HYPO</name>
<comment type="caution">
    <text evidence="1">The sequence shown here is derived from an EMBL/GenBank/DDBJ whole genome shotgun (WGS) entry which is preliminary data.</text>
</comment>
<protein>
    <submittedName>
        <fullName evidence="1">Uncharacterized protein</fullName>
    </submittedName>
</protein>
<accession>A0ACC1QDS8</accession>
<organism evidence="1 2">
    <name type="scientific">Lecanicillium saksenae</name>
    <dbReference type="NCBI Taxonomy" id="468837"/>
    <lineage>
        <taxon>Eukaryota</taxon>
        <taxon>Fungi</taxon>
        <taxon>Dikarya</taxon>
        <taxon>Ascomycota</taxon>
        <taxon>Pezizomycotina</taxon>
        <taxon>Sordariomycetes</taxon>
        <taxon>Hypocreomycetidae</taxon>
        <taxon>Hypocreales</taxon>
        <taxon>Cordycipitaceae</taxon>
        <taxon>Lecanicillium</taxon>
    </lineage>
</organism>
<keyword evidence="2" id="KW-1185">Reference proteome</keyword>
<evidence type="ECO:0000313" key="1">
    <source>
        <dbReference type="EMBL" id="KAJ3473411.1"/>
    </source>
</evidence>
<evidence type="ECO:0000313" key="2">
    <source>
        <dbReference type="Proteomes" id="UP001148737"/>
    </source>
</evidence>
<dbReference type="EMBL" id="JANAKD010002521">
    <property type="protein sequence ID" value="KAJ3473411.1"/>
    <property type="molecule type" value="Genomic_DNA"/>
</dbReference>